<organism evidence="1 2">
    <name type="scientific">Catharanthus roseus</name>
    <name type="common">Madagascar periwinkle</name>
    <name type="synonym">Vinca rosea</name>
    <dbReference type="NCBI Taxonomy" id="4058"/>
    <lineage>
        <taxon>Eukaryota</taxon>
        <taxon>Viridiplantae</taxon>
        <taxon>Streptophyta</taxon>
        <taxon>Embryophyta</taxon>
        <taxon>Tracheophyta</taxon>
        <taxon>Spermatophyta</taxon>
        <taxon>Magnoliopsida</taxon>
        <taxon>eudicotyledons</taxon>
        <taxon>Gunneridae</taxon>
        <taxon>Pentapetalae</taxon>
        <taxon>asterids</taxon>
        <taxon>lamiids</taxon>
        <taxon>Gentianales</taxon>
        <taxon>Apocynaceae</taxon>
        <taxon>Rauvolfioideae</taxon>
        <taxon>Vinceae</taxon>
        <taxon>Catharanthinae</taxon>
        <taxon>Catharanthus</taxon>
    </lineage>
</organism>
<evidence type="ECO:0000313" key="2">
    <source>
        <dbReference type="Proteomes" id="UP001060085"/>
    </source>
</evidence>
<dbReference type="EMBL" id="CM044703">
    <property type="protein sequence ID" value="KAI5674658.1"/>
    <property type="molecule type" value="Genomic_DNA"/>
</dbReference>
<dbReference type="Proteomes" id="UP001060085">
    <property type="component" value="Linkage Group LG03"/>
</dbReference>
<evidence type="ECO:0000313" key="1">
    <source>
        <dbReference type="EMBL" id="KAI5674658.1"/>
    </source>
</evidence>
<protein>
    <submittedName>
        <fullName evidence="1">Uncharacterized protein</fullName>
    </submittedName>
</protein>
<proteinExistence type="predicted"/>
<sequence length="250" mass="27959">MAASLPVKTYRFPLTNWEFSLNQGPFSIKEHVLITIFASNGATSAYALGIITIVLAFYHGSLNALASFSWSKLAWEDDHKYPSTTYIYEYIIFLVVVFIWTCPGDSAFYSASIIWGVIGPKRMFTKGGIYPELNWFFLIAALAPIPVYLLSRKFPEKKWIQLINMPLIFGATATVGIFFNVKYKKWWAKHAYVLGAALDAGLAFLAMLLYFAIQSRIDGPGWWGLEVDDHCPLVTCPTAPGVVVDGCPVF</sequence>
<comment type="caution">
    <text evidence="1">The sequence shown here is derived from an EMBL/GenBank/DDBJ whole genome shotgun (WGS) entry which is preliminary data.</text>
</comment>
<gene>
    <name evidence="1" type="ORF">M9H77_15022</name>
</gene>
<name>A0ACC0BPV8_CATRO</name>
<reference evidence="2" key="1">
    <citation type="journal article" date="2023" name="Nat. Plants">
        <title>Single-cell RNA sequencing provides a high-resolution roadmap for understanding the multicellular compartmentation of specialized metabolism.</title>
        <authorList>
            <person name="Sun S."/>
            <person name="Shen X."/>
            <person name="Li Y."/>
            <person name="Li Y."/>
            <person name="Wang S."/>
            <person name="Li R."/>
            <person name="Zhang H."/>
            <person name="Shen G."/>
            <person name="Guo B."/>
            <person name="Wei J."/>
            <person name="Xu J."/>
            <person name="St-Pierre B."/>
            <person name="Chen S."/>
            <person name="Sun C."/>
        </authorList>
    </citation>
    <scope>NUCLEOTIDE SEQUENCE [LARGE SCALE GENOMIC DNA]</scope>
</reference>
<keyword evidence="2" id="KW-1185">Reference proteome</keyword>
<accession>A0ACC0BPV8</accession>